<evidence type="ECO:0000256" key="1">
    <source>
        <dbReference type="ARBA" id="ARBA00004370"/>
    </source>
</evidence>
<feature type="domain" description="Band 7" evidence="5">
    <location>
        <begin position="53"/>
        <end position="202"/>
    </location>
</feature>
<proteinExistence type="inferred from homology"/>
<dbReference type="Proteomes" id="UP000004810">
    <property type="component" value="Unassembled WGS sequence"/>
</dbReference>
<gene>
    <name evidence="6" type="ORF">WUBG_12641</name>
</gene>
<keyword evidence="4" id="KW-0812">Transmembrane</keyword>
<evidence type="ECO:0000256" key="2">
    <source>
        <dbReference type="ARBA" id="ARBA00008164"/>
    </source>
</evidence>
<evidence type="ECO:0000259" key="5">
    <source>
        <dbReference type="SMART" id="SM00244"/>
    </source>
</evidence>
<name>J9E2R8_WUCBA</name>
<organism evidence="6 7">
    <name type="scientific">Wuchereria bancrofti</name>
    <dbReference type="NCBI Taxonomy" id="6293"/>
    <lineage>
        <taxon>Eukaryota</taxon>
        <taxon>Metazoa</taxon>
        <taxon>Ecdysozoa</taxon>
        <taxon>Nematoda</taxon>
        <taxon>Chromadorea</taxon>
        <taxon>Rhabditida</taxon>
        <taxon>Spirurina</taxon>
        <taxon>Spiruromorpha</taxon>
        <taxon>Filarioidea</taxon>
        <taxon>Onchocercidae</taxon>
        <taxon>Wuchereria</taxon>
    </lineage>
</organism>
<evidence type="ECO:0000313" key="7">
    <source>
        <dbReference type="Proteomes" id="UP000004810"/>
    </source>
</evidence>
<feature type="transmembrane region" description="Helical" evidence="4">
    <location>
        <begin position="24"/>
        <end position="47"/>
    </location>
</feature>
<dbReference type="Pfam" id="PF01145">
    <property type="entry name" value="Band_7"/>
    <property type="match status" value="1"/>
</dbReference>
<dbReference type="PRINTS" id="PR00721">
    <property type="entry name" value="STOMATIN"/>
</dbReference>
<accession>J9E2R8</accession>
<dbReference type="AlphaFoldDB" id="J9E2R8"/>
<dbReference type="PROSITE" id="PS01270">
    <property type="entry name" value="BAND_7"/>
    <property type="match status" value="1"/>
</dbReference>
<dbReference type="GO" id="GO:0009898">
    <property type="term" value="C:cytoplasmic side of plasma membrane"/>
    <property type="evidence" value="ECO:0007669"/>
    <property type="project" value="UniProtKB-ARBA"/>
</dbReference>
<dbReference type="Gene3D" id="3.30.479.30">
    <property type="entry name" value="Band 7 domain"/>
    <property type="match status" value="1"/>
</dbReference>
<dbReference type="SUPFAM" id="SSF117892">
    <property type="entry name" value="Band 7/SPFH domain"/>
    <property type="match status" value="1"/>
</dbReference>
<keyword evidence="4" id="KW-1133">Transmembrane helix</keyword>
<dbReference type="SMART" id="SM00244">
    <property type="entry name" value="PHB"/>
    <property type="match status" value="1"/>
</dbReference>
<keyword evidence="3 4" id="KW-0472">Membrane</keyword>
<dbReference type="InterPro" id="IPR043202">
    <property type="entry name" value="Band-7_stomatin-like"/>
</dbReference>
<comment type="subcellular location">
    <subcellularLocation>
        <location evidence="1">Membrane</location>
    </subcellularLocation>
</comment>
<sequence>MSLRHRAANTPRPKRLSFSFEPTIKLELGICGWILIIMAYIVVFLTLPFSACACIKVVQEYERAVIFRLGRLMTGKARGPGLFFILPCIDSYKKVDLRILSRDSVTVAVDAVIYFRISNATVSVTNVEDAGHSTKLLAQTTLRNILGTKTLAEMLSDREAISMQMQNTLDEATGPWGVRVERVEVKDVRLPVQLQRVMAAEAEAAREARAKVRK</sequence>
<evidence type="ECO:0000313" key="6">
    <source>
        <dbReference type="EMBL" id="EJW76448.1"/>
    </source>
</evidence>
<evidence type="ECO:0000256" key="4">
    <source>
        <dbReference type="SAM" id="Phobius"/>
    </source>
</evidence>
<dbReference type="InterPro" id="IPR018080">
    <property type="entry name" value="Band_7/stomatin-like_CS"/>
</dbReference>
<dbReference type="PANTHER" id="PTHR10264">
    <property type="entry name" value="BAND 7 PROTEIN-RELATED"/>
    <property type="match status" value="1"/>
</dbReference>
<dbReference type="PANTHER" id="PTHR10264:SF19">
    <property type="entry name" value="AT06885P-RELATED"/>
    <property type="match status" value="1"/>
</dbReference>
<dbReference type="FunFam" id="3.30.479.30:FF:000004">
    <property type="entry name" value="Putative membrane protease family, stomatin"/>
    <property type="match status" value="1"/>
</dbReference>
<dbReference type="InterPro" id="IPR001107">
    <property type="entry name" value="Band_7"/>
</dbReference>
<dbReference type="InterPro" id="IPR001972">
    <property type="entry name" value="Stomatin_HflK_fam"/>
</dbReference>
<dbReference type="InterPro" id="IPR036013">
    <property type="entry name" value="Band_7/SPFH_dom_sf"/>
</dbReference>
<comment type="similarity">
    <text evidence="2">Belongs to the band 7/mec-2 family.</text>
</comment>
<protein>
    <submittedName>
        <fullName evidence="6">Stomatin-4</fullName>
    </submittedName>
</protein>
<comment type="caution">
    <text evidence="6">The sequence shown here is derived from an EMBL/GenBank/DDBJ whole genome shotgun (WGS) entry which is preliminary data.</text>
</comment>
<reference evidence="7" key="1">
    <citation type="submission" date="2012-08" db="EMBL/GenBank/DDBJ databases">
        <title>The Genome Sequence of Wuchereria bancrofti.</title>
        <authorList>
            <person name="Nutman T.B."/>
            <person name="Fink D.L."/>
            <person name="Russ C."/>
            <person name="Young S."/>
            <person name="Zeng Q."/>
            <person name="Koehrsen M."/>
            <person name="Alvarado L."/>
            <person name="Berlin A."/>
            <person name="Chapman S.B."/>
            <person name="Chen Z."/>
            <person name="Freedman E."/>
            <person name="Gellesch M."/>
            <person name="Goldberg J."/>
            <person name="Griggs A."/>
            <person name="Gujja S."/>
            <person name="Heilman E.R."/>
            <person name="Heiman D."/>
            <person name="Hepburn T."/>
            <person name="Howarth C."/>
            <person name="Jen D."/>
            <person name="Larson L."/>
            <person name="Lewis B."/>
            <person name="Mehta T."/>
            <person name="Park D."/>
            <person name="Pearson M."/>
            <person name="Roberts A."/>
            <person name="Saif S."/>
            <person name="Shea T."/>
            <person name="Shenoy N."/>
            <person name="Sisk P."/>
            <person name="Stolte C."/>
            <person name="Sykes S."/>
            <person name="Walk T."/>
            <person name="White J."/>
            <person name="Yandava C."/>
            <person name="Haas B."/>
            <person name="Henn M.R."/>
            <person name="Nusbaum C."/>
            <person name="Birren B."/>
        </authorList>
    </citation>
    <scope>NUCLEOTIDE SEQUENCE [LARGE SCALE GENOMIC DNA]</scope>
    <source>
        <strain evidence="7">NA</strain>
    </source>
</reference>
<dbReference type="EMBL" id="ADBV01009057">
    <property type="protein sequence ID" value="EJW76448.1"/>
    <property type="molecule type" value="Genomic_DNA"/>
</dbReference>
<evidence type="ECO:0000256" key="3">
    <source>
        <dbReference type="ARBA" id="ARBA00023136"/>
    </source>
</evidence>